<gene>
    <name evidence="1" type="ORF">HQ394_13020</name>
</gene>
<evidence type="ECO:0000313" key="2">
    <source>
        <dbReference type="Proteomes" id="UP000516369"/>
    </source>
</evidence>
<name>A0A7H1N2Z8_9PROT</name>
<proteinExistence type="predicted"/>
<organism evidence="1 2">
    <name type="scientific">Defluviicoccus vanus</name>
    <dbReference type="NCBI Taxonomy" id="111831"/>
    <lineage>
        <taxon>Bacteria</taxon>
        <taxon>Pseudomonadati</taxon>
        <taxon>Pseudomonadota</taxon>
        <taxon>Alphaproteobacteria</taxon>
        <taxon>Rhodospirillales</taxon>
        <taxon>Rhodospirillaceae</taxon>
        <taxon>Defluviicoccus</taxon>
    </lineage>
</organism>
<dbReference type="AlphaFoldDB" id="A0A7H1N2Z8"/>
<sequence>MPVHVEVEDGLVVCVTVIDETPVRDPTLVEGDGGYLPEAVAAADDGQPWPSWRFGY</sequence>
<reference evidence="1 2" key="1">
    <citation type="submission" date="2020-05" db="EMBL/GenBank/DDBJ databases">
        <title>Complete closed genome sequence of Defluviicoccus vanus.</title>
        <authorList>
            <person name="Bessarab I."/>
            <person name="Arumugam K."/>
            <person name="Maszenan A.M."/>
            <person name="Seviour R.J."/>
            <person name="Williams R.B."/>
        </authorList>
    </citation>
    <scope>NUCLEOTIDE SEQUENCE [LARGE SCALE GENOMIC DNA]</scope>
    <source>
        <strain evidence="1 2">Ben 114</strain>
    </source>
</reference>
<dbReference type="KEGG" id="dvn:HQ394_13020"/>
<protein>
    <submittedName>
        <fullName evidence="1">Uncharacterized protein</fullName>
    </submittedName>
</protein>
<dbReference type="RefSeq" id="WP_190260576.1">
    <property type="nucleotide sequence ID" value="NZ_CP053923.1"/>
</dbReference>
<keyword evidence="2" id="KW-1185">Reference proteome</keyword>
<evidence type="ECO:0000313" key="1">
    <source>
        <dbReference type="EMBL" id="QNT70084.1"/>
    </source>
</evidence>
<accession>A0A7H1N2Z8</accession>
<dbReference type="EMBL" id="CP053923">
    <property type="protein sequence ID" value="QNT70084.1"/>
    <property type="molecule type" value="Genomic_DNA"/>
</dbReference>
<dbReference type="Proteomes" id="UP000516369">
    <property type="component" value="Chromosome"/>
</dbReference>